<keyword evidence="2" id="KW-1185">Reference proteome</keyword>
<organism evidence="1 2">
    <name type="scientific">Putridiphycobacter roseus</name>
    <dbReference type="NCBI Taxonomy" id="2219161"/>
    <lineage>
        <taxon>Bacteria</taxon>
        <taxon>Pseudomonadati</taxon>
        <taxon>Bacteroidota</taxon>
        <taxon>Flavobacteriia</taxon>
        <taxon>Flavobacteriales</taxon>
        <taxon>Crocinitomicaceae</taxon>
        <taxon>Putridiphycobacter</taxon>
    </lineage>
</organism>
<protein>
    <recommendedName>
        <fullName evidence="3">Lipoprotein</fullName>
    </recommendedName>
</protein>
<evidence type="ECO:0000313" key="2">
    <source>
        <dbReference type="Proteomes" id="UP000249248"/>
    </source>
</evidence>
<evidence type="ECO:0000313" key="1">
    <source>
        <dbReference type="EMBL" id="PZE15862.1"/>
    </source>
</evidence>
<dbReference type="Proteomes" id="UP000249248">
    <property type="component" value="Unassembled WGS sequence"/>
</dbReference>
<accession>A0A2W1NJS0</accession>
<proteinExistence type="predicted"/>
<gene>
    <name evidence="1" type="ORF">DNU06_15895</name>
</gene>
<evidence type="ECO:0008006" key="3">
    <source>
        <dbReference type="Google" id="ProtNLM"/>
    </source>
</evidence>
<name>A0A2W1NJS0_9FLAO</name>
<comment type="caution">
    <text evidence="1">The sequence shown here is derived from an EMBL/GenBank/DDBJ whole genome shotgun (WGS) entry which is preliminary data.</text>
</comment>
<sequence length="182" mass="20946">MKLFRITLMLVALSILSCKKEQNVDKNGAYVPTDVLVKIKGDYTVDKVFDFINSLDHEVEQIHSQVYTSELHADSLQYVLDYLQAKTYTNDGNGSLVYGRLDNQTNGIKIFPTLFDMNNSSYQADWLSAMQILKLKEETSSETAGCTIFFHVPAGQEKEWVKNFEEYDFVEWAELNYIIELD</sequence>
<dbReference type="OrthoDB" id="981957at2"/>
<reference evidence="1 2" key="1">
    <citation type="submission" date="2018-06" db="EMBL/GenBank/DDBJ databases">
        <title>The draft genome sequence of Crocinitomix sp. SM1701.</title>
        <authorList>
            <person name="Zhang X."/>
        </authorList>
    </citation>
    <scope>NUCLEOTIDE SEQUENCE [LARGE SCALE GENOMIC DNA]</scope>
    <source>
        <strain evidence="1 2">SM1701</strain>
    </source>
</reference>
<dbReference type="AlphaFoldDB" id="A0A2W1NJS0"/>
<dbReference type="PROSITE" id="PS51257">
    <property type="entry name" value="PROKAR_LIPOPROTEIN"/>
    <property type="match status" value="1"/>
</dbReference>
<dbReference type="RefSeq" id="WP_111064492.1">
    <property type="nucleotide sequence ID" value="NZ_JBHUCU010000016.1"/>
</dbReference>
<dbReference type="EMBL" id="QKSB01000015">
    <property type="protein sequence ID" value="PZE15862.1"/>
    <property type="molecule type" value="Genomic_DNA"/>
</dbReference>